<dbReference type="SUPFAM" id="SSF51735">
    <property type="entry name" value="NAD(P)-binding Rossmann-fold domains"/>
    <property type="match status" value="1"/>
</dbReference>
<dbReference type="InterPro" id="IPR016040">
    <property type="entry name" value="NAD(P)-bd_dom"/>
</dbReference>
<dbReference type="InterPro" id="IPR051604">
    <property type="entry name" value="Ergot_Alk_Oxidoreductase"/>
</dbReference>
<dbReference type="Proteomes" id="UP000017820">
    <property type="component" value="Unassembled WGS sequence"/>
</dbReference>
<proteinExistence type="predicted"/>
<accession>V4H4U0</accession>
<gene>
    <name evidence="2" type="ORF">PL2TA16_04305</name>
</gene>
<evidence type="ECO:0000313" key="2">
    <source>
        <dbReference type="EMBL" id="ESP92496.1"/>
    </source>
</evidence>
<organism evidence="2 3">
    <name type="scientific">Pseudoalteromonas luteoviolacea (strain 2ta16)</name>
    <dbReference type="NCBI Taxonomy" id="1353533"/>
    <lineage>
        <taxon>Bacteria</taxon>
        <taxon>Pseudomonadati</taxon>
        <taxon>Pseudomonadota</taxon>
        <taxon>Gammaproteobacteria</taxon>
        <taxon>Alteromonadales</taxon>
        <taxon>Pseudoalteromonadaceae</taxon>
        <taxon>Pseudoalteromonas</taxon>
    </lineage>
</organism>
<dbReference type="EMBL" id="AUSV01000051">
    <property type="protein sequence ID" value="ESP92496.1"/>
    <property type="molecule type" value="Genomic_DNA"/>
</dbReference>
<dbReference type="RefSeq" id="WP_023400127.1">
    <property type="nucleotide sequence ID" value="NZ_AUSV01000051.1"/>
</dbReference>
<protein>
    <submittedName>
        <fullName evidence="2">Putative nucleoside-diphosphate-sugar epimerase</fullName>
    </submittedName>
</protein>
<dbReference type="PATRIC" id="fig|1353533.3.peg.3259"/>
<feature type="domain" description="NAD(P)-binding" evidence="1">
    <location>
        <begin position="9"/>
        <end position="157"/>
    </location>
</feature>
<dbReference type="PANTHER" id="PTHR43162">
    <property type="match status" value="1"/>
</dbReference>
<comment type="caution">
    <text evidence="2">The sequence shown here is derived from an EMBL/GenBank/DDBJ whole genome shotgun (WGS) entry which is preliminary data.</text>
</comment>
<name>V4H4U0_PSEL2</name>
<sequence>MQKSITVIGATGNLAQPVIRNLVAKGVQVTAVVRDVQKAKAALPEEVTCVYADVSDLDSLKDALKGAETVYISLNTTSLDPSLPFHTEREGVINIVDAAKENGVKHVMQIVGIDSLHEEFAAKGLIYKTNLIRLPGMDYIKKSGINYTFFHCSFFLDSFPVFIQEGQFGIIGDHTYPIYYTNTTDLAINIYNAIGNDKAYNQAFSVQGKEGISFPEAARKFLDVFSPETQIATYPIAAIPEMGFPAEEAEFMEHLLTYFEQLNEQPVSEQTWQILGEPTTTIESFAKSLVS</sequence>
<reference evidence="2 3" key="1">
    <citation type="submission" date="2013-07" db="EMBL/GenBank/DDBJ databases">
        <title>Draft genome sequence of Pseudoalteromonas luteoviolacea 2ta16.</title>
        <authorList>
            <person name="Allen E.E."/>
            <person name="Azam F."/>
            <person name="Podell S."/>
        </authorList>
    </citation>
    <scope>NUCLEOTIDE SEQUENCE [LARGE SCALE GENOMIC DNA]</scope>
    <source>
        <strain evidence="2 3">2ta16</strain>
    </source>
</reference>
<evidence type="ECO:0000259" key="1">
    <source>
        <dbReference type="Pfam" id="PF13460"/>
    </source>
</evidence>
<dbReference type="InterPro" id="IPR036291">
    <property type="entry name" value="NAD(P)-bd_dom_sf"/>
</dbReference>
<dbReference type="Pfam" id="PF13460">
    <property type="entry name" value="NAD_binding_10"/>
    <property type="match status" value="1"/>
</dbReference>
<dbReference type="AlphaFoldDB" id="V4H4U0"/>
<evidence type="ECO:0000313" key="3">
    <source>
        <dbReference type="Proteomes" id="UP000017820"/>
    </source>
</evidence>
<dbReference type="PANTHER" id="PTHR43162:SF1">
    <property type="entry name" value="PRESTALK A DIFFERENTIATION PROTEIN A"/>
    <property type="match status" value="1"/>
</dbReference>
<dbReference type="Gene3D" id="3.40.50.720">
    <property type="entry name" value="NAD(P)-binding Rossmann-like Domain"/>
    <property type="match status" value="1"/>
</dbReference>